<reference evidence="2 3" key="1">
    <citation type="submission" date="2017-03" db="EMBL/GenBank/DDBJ databases">
        <title>Whole genome sequence of Micromonospora wenchangensis, isolated from mangrove soil.</title>
        <authorList>
            <person name="Yang H."/>
        </authorList>
    </citation>
    <scope>NUCLEOTIDE SEQUENCE [LARGE SCALE GENOMIC DNA]</scope>
    <source>
        <strain evidence="2 3">CCTCC AA 2012002</strain>
    </source>
</reference>
<dbReference type="Gene3D" id="3.60.15.10">
    <property type="entry name" value="Ribonuclease Z/Hydroxyacylglutathione hydrolase-like"/>
    <property type="match status" value="1"/>
</dbReference>
<proteinExistence type="predicted"/>
<keyword evidence="2" id="KW-0378">Hydrolase</keyword>
<feature type="domain" description="Metallo-beta-lactamase" evidence="1">
    <location>
        <begin position="132"/>
        <end position="328"/>
    </location>
</feature>
<dbReference type="GO" id="GO:0016787">
    <property type="term" value="F:hydrolase activity"/>
    <property type="evidence" value="ECO:0007669"/>
    <property type="project" value="UniProtKB-KW"/>
</dbReference>
<dbReference type="GO" id="GO:0005737">
    <property type="term" value="C:cytoplasm"/>
    <property type="evidence" value="ECO:0007669"/>
    <property type="project" value="TreeGrafter"/>
</dbReference>
<dbReference type="Pfam" id="PF12706">
    <property type="entry name" value="Lactamase_B_2"/>
    <property type="match status" value="1"/>
</dbReference>
<sequence>MGQPAERTAGRTLGGRLWQVAGLAAVAGLAWTARDVPAALGGRLTGARAERAARSAQFRDGTFHNRVATRTMPGGDSGRNLLRELLFGQQRRRPTAPVPLLRPAPAPTTDVARELNVVWYGHASTLVEIEGHRVLIDPVWSDRCSPSAVVGPKRLHEPPVRLDELPTVDAILISHDHYDHLDMATVRELVHRQSAPFLVPLGVGAHLDRWGVPDDRIIELDWSQGHRVGGLEITATAAQHFSGRGLRRDGTLWSSWVVAGAHRKVFYTGDSGYFDGYAEIGAEHGPFDVTLMQIGAYDRAWPGIHMFPEEAVAAHLDLRGDLLVPVHWATFNLALHDWSEPVDRLWAEAKARGVRLAVPRPGERVVVDDPSAVDGWWQTIA</sequence>
<dbReference type="Proteomes" id="UP000197174">
    <property type="component" value="Unassembled WGS sequence"/>
</dbReference>
<name>A0A246RGJ4_9ACTN</name>
<dbReference type="PANTHER" id="PTHR15032">
    <property type="entry name" value="N-ACYL-PHOSPHATIDYLETHANOLAMINE-HYDROLYZING PHOSPHOLIPASE D"/>
    <property type="match status" value="1"/>
</dbReference>
<protein>
    <submittedName>
        <fullName evidence="2">Zn-dependent hydrolase</fullName>
    </submittedName>
</protein>
<dbReference type="AlphaFoldDB" id="A0A246RGJ4"/>
<dbReference type="InterPro" id="IPR001279">
    <property type="entry name" value="Metallo-B-lactamas"/>
</dbReference>
<dbReference type="SUPFAM" id="SSF56281">
    <property type="entry name" value="Metallo-hydrolase/oxidoreductase"/>
    <property type="match status" value="1"/>
</dbReference>
<evidence type="ECO:0000313" key="2">
    <source>
        <dbReference type="EMBL" id="OWV02919.1"/>
    </source>
</evidence>
<comment type="caution">
    <text evidence="2">The sequence shown here is derived from an EMBL/GenBank/DDBJ whole genome shotgun (WGS) entry which is preliminary data.</text>
</comment>
<accession>A0A246RGJ4</accession>
<dbReference type="OrthoDB" id="9805728at2"/>
<dbReference type="RefSeq" id="WP_088646267.1">
    <property type="nucleotide sequence ID" value="NZ_JBFBBH010000294.1"/>
</dbReference>
<keyword evidence="3" id="KW-1185">Reference proteome</keyword>
<dbReference type="InterPro" id="IPR036866">
    <property type="entry name" value="RibonucZ/Hydroxyglut_hydro"/>
</dbReference>
<gene>
    <name evidence="2" type="ORF">B5D80_24445</name>
</gene>
<dbReference type="EMBL" id="MZMV01000049">
    <property type="protein sequence ID" value="OWV02919.1"/>
    <property type="molecule type" value="Genomic_DNA"/>
</dbReference>
<evidence type="ECO:0000259" key="1">
    <source>
        <dbReference type="Pfam" id="PF12706"/>
    </source>
</evidence>
<dbReference type="PANTHER" id="PTHR15032:SF4">
    <property type="entry name" value="N-ACYL-PHOSPHATIDYLETHANOLAMINE-HYDROLYZING PHOSPHOLIPASE D"/>
    <property type="match status" value="1"/>
</dbReference>
<evidence type="ECO:0000313" key="3">
    <source>
        <dbReference type="Proteomes" id="UP000197174"/>
    </source>
</evidence>
<organism evidence="2 3">
    <name type="scientific">Micromonospora wenchangensis</name>
    <dbReference type="NCBI Taxonomy" id="1185415"/>
    <lineage>
        <taxon>Bacteria</taxon>
        <taxon>Bacillati</taxon>
        <taxon>Actinomycetota</taxon>
        <taxon>Actinomycetes</taxon>
        <taxon>Micromonosporales</taxon>
        <taxon>Micromonosporaceae</taxon>
        <taxon>Micromonospora</taxon>
    </lineage>
</organism>